<dbReference type="GO" id="GO:0015920">
    <property type="term" value="P:lipopolysaccharide transport"/>
    <property type="evidence" value="ECO:0007669"/>
    <property type="project" value="TreeGrafter"/>
</dbReference>
<dbReference type="InterPro" id="IPR047817">
    <property type="entry name" value="ABC2_TM_bact-type"/>
</dbReference>
<keyword evidence="5" id="KW-0997">Cell inner membrane</keyword>
<comment type="caution">
    <text evidence="11">The sequence shown here is derived from an EMBL/GenBank/DDBJ whole genome shotgun (WGS) entry which is preliminary data.</text>
</comment>
<keyword evidence="4 9" id="KW-1003">Cell membrane</keyword>
<keyword evidence="12" id="KW-1185">Reference proteome</keyword>
<sequence length="342" mass="38494">MNNKKYDLKKVSKVAVATLFLLFLLVDFLAWPQIGSSTSGIVTAFVFEVAVLLALALYGVHMVNREKKGLTTAGGSFIQTLAKYEFLMEQLISRDFKIKYKRSVLGVFWSFLNPLLMMTVQYVVFSKLLGVRDAGVQHYAIYLLCGIVIFNGFNDCCNQAMRAIISNASLITKVYVPKYIYPVTKVLSASINMVLSMVPLLLVTIFYGLFNGLYIRWSILLLPLALIFVISFAVGMGFLLSSLMVFFHDVEFLWGVISTMWMYATPIIYSTGMLERSGAGWLAKVMQFNPLYHYVTFVRTIIIDGCSPAISEYFICAICSLVMIIIGGTVFKKTQDQFVLYI</sequence>
<keyword evidence="8 9" id="KW-0472">Membrane</keyword>
<dbReference type="Proteomes" id="UP001198200">
    <property type="component" value="Unassembled WGS sequence"/>
</dbReference>
<keyword evidence="6 9" id="KW-0812">Transmembrane</keyword>
<proteinExistence type="inferred from homology"/>
<feature type="transmembrane region" description="Helical" evidence="9">
    <location>
        <begin position="186"/>
        <end position="210"/>
    </location>
</feature>
<feature type="transmembrane region" description="Helical" evidence="9">
    <location>
        <begin position="136"/>
        <end position="153"/>
    </location>
</feature>
<dbReference type="PROSITE" id="PS51012">
    <property type="entry name" value="ABC_TM2"/>
    <property type="match status" value="1"/>
</dbReference>
<evidence type="ECO:0000313" key="12">
    <source>
        <dbReference type="Proteomes" id="UP001198200"/>
    </source>
</evidence>
<keyword evidence="3 9" id="KW-0813">Transport</keyword>
<evidence type="ECO:0000256" key="1">
    <source>
        <dbReference type="ARBA" id="ARBA00004429"/>
    </source>
</evidence>
<feature type="transmembrane region" description="Helical" evidence="9">
    <location>
        <begin position="217"/>
        <end position="240"/>
    </location>
</feature>
<dbReference type="PANTHER" id="PTHR30413:SF8">
    <property type="entry name" value="TRANSPORT PERMEASE PROTEIN"/>
    <property type="match status" value="1"/>
</dbReference>
<evidence type="ECO:0000256" key="7">
    <source>
        <dbReference type="ARBA" id="ARBA00022989"/>
    </source>
</evidence>
<gene>
    <name evidence="11" type="ORF">LKD48_07250</name>
</gene>
<organism evidence="11 12">
    <name type="scientific">Anthropogastromicrobium aceti</name>
    <dbReference type="NCBI Taxonomy" id="2981768"/>
    <lineage>
        <taxon>Bacteria</taxon>
        <taxon>Bacillati</taxon>
        <taxon>Bacillota</taxon>
        <taxon>Clostridia</taxon>
        <taxon>Lachnospirales</taxon>
        <taxon>Lachnospiraceae</taxon>
        <taxon>Anthropogastromicrobium</taxon>
    </lineage>
</organism>
<evidence type="ECO:0000256" key="3">
    <source>
        <dbReference type="ARBA" id="ARBA00022448"/>
    </source>
</evidence>
<reference evidence="11 12" key="1">
    <citation type="submission" date="2021-10" db="EMBL/GenBank/DDBJ databases">
        <title>Anaerobic single-cell dispensing facilitates the cultivation of human gut bacteria.</title>
        <authorList>
            <person name="Afrizal A."/>
        </authorList>
    </citation>
    <scope>NUCLEOTIDE SEQUENCE [LARGE SCALE GENOMIC DNA]</scope>
    <source>
        <strain evidence="11 12">CLA-AA-H224</strain>
    </source>
</reference>
<evidence type="ECO:0000259" key="10">
    <source>
        <dbReference type="PROSITE" id="PS51012"/>
    </source>
</evidence>
<protein>
    <recommendedName>
        <fullName evidence="9">Transport permease protein</fullName>
    </recommendedName>
</protein>
<dbReference type="InterPro" id="IPR013525">
    <property type="entry name" value="ABC2_TM"/>
</dbReference>
<evidence type="ECO:0000256" key="5">
    <source>
        <dbReference type="ARBA" id="ARBA00022519"/>
    </source>
</evidence>
<dbReference type="AlphaFoldDB" id="A0AAE3E423"/>
<name>A0AAE3E423_9FIRM</name>
<evidence type="ECO:0000313" key="11">
    <source>
        <dbReference type="EMBL" id="MCC2221434.1"/>
    </source>
</evidence>
<evidence type="ECO:0000256" key="4">
    <source>
        <dbReference type="ARBA" id="ARBA00022475"/>
    </source>
</evidence>
<feature type="transmembrane region" description="Helical" evidence="9">
    <location>
        <begin position="252"/>
        <end position="269"/>
    </location>
</feature>
<feature type="transmembrane region" description="Helical" evidence="9">
    <location>
        <begin position="40"/>
        <end position="60"/>
    </location>
</feature>
<keyword evidence="7 9" id="KW-1133">Transmembrane helix</keyword>
<evidence type="ECO:0000256" key="2">
    <source>
        <dbReference type="ARBA" id="ARBA00007783"/>
    </source>
</evidence>
<dbReference type="PANTHER" id="PTHR30413">
    <property type="entry name" value="INNER MEMBRANE TRANSPORT PERMEASE"/>
    <property type="match status" value="1"/>
</dbReference>
<evidence type="ECO:0000256" key="8">
    <source>
        <dbReference type="ARBA" id="ARBA00023136"/>
    </source>
</evidence>
<dbReference type="Pfam" id="PF01061">
    <property type="entry name" value="ABC2_membrane"/>
    <property type="match status" value="1"/>
</dbReference>
<evidence type="ECO:0000256" key="9">
    <source>
        <dbReference type="RuleBase" id="RU361157"/>
    </source>
</evidence>
<comment type="similarity">
    <text evidence="2 9">Belongs to the ABC-2 integral membrane protein family.</text>
</comment>
<comment type="subcellular location">
    <subcellularLocation>
        <location evidence="1">Cell inner membrane</location>
        <topology evidence="1">Multi-pass membrane protein</topology>
    </subcellularLocation>
    <subcellularLocation>
        <location evidence="9">Cell membrane</location>
        <topology evidence="9">Multi-pass membrane protein</topology>
    </subcellularLocation>
</comment>
<dbReference type="RefSeq" id="WP_118612070.1">
    <property type="nucleotide sequence ID" value="NZ_JAJEQN010000014.1"/>
</dbReference>
<dbReference type="GO" id="GO:0140359">
    <property type="term" value="F:ABC-type transporter activity"/>
    <property type="evidence" value="ECO:0007669"/>
    <property type="project" value="InterPro"/>
</dbReference>
<feature type="domain" description="ABC transmembrane type-2" evidence="10">
    <location>
        <begin position="105"/>
        <end position="334"/>
    </location>
</feature>
<evidence type="ECO:0000256" key="6">
    <source>
        <dbReference type="ARBA" id="ARBA00022692"/>
    </source>
</evidence>
<dbReference type="GO" id="GO:0005886">
    <property type="term" value="C:plasma membrane"/>
    <property type="evidence" value="ECO:0007669"/>
    <property type="project" value="UniProtKB-SubCell"/>
</dbReference>
<accession>A0AAE3E423</accession>
<dbReference type="EMBL" id="JAJEQN010000014">
    <property type="protein sequence ID" value="MCC2221434.1"/>
    <property type="molecule type" value="Genomic_DNA"/>
</dbReference>
<feature type="transmembrane region" description="Helical" evidence="9">
    <location>
        <begin position="104"/>
        <end position="124"/>
    </location>
</feature>
<feature type="transmembrane region" description="Helical" evidence="9">
    <location>
        <begin position="309"/>
        <end position="331"/>
    </location>
</feature>